<name>A0A2W2DWV1_9ACTN</name>
<evidence type="ECO:0000313" key="2">
    <source>
        <dbReference type="Proteomes" id="UP000249304"/>
    </source>
</evidence>
<dbReference type="EMBL" id="POUD01000551">
    <property type="protein sequence ID" value="PZG01667.1"/>
    <property type="molecule type" value="Genomic_DNA"/>
</dbReference>
<evidence type="ECO:0000313" key="1">
    <source>
        <dbReference type="EMBL" id="PZG01667.1"/>
    </source>
</evidence>
<comment type="caution">
    <text evidence="1">The sequence shown here is derived from an EMBL/GenBank/DDBJ whole genome shotgun (WGS) entry which is preliminary data.</text>
</comment>
<dbReference type="Proteomes" id="UP000249304">
    <property type="component" value="Unassembled WGS sequence"/>
</dbReference>
<dbReference type="AlphaFoldDB" id="A0A2W2DWV1"/>
<protein>
    <submittedName>
        <fullName evidence="1">Uncharacterized protein</fullName>
    </submittedName>
</protein>
<sequence>METDLSDDYIAGDDQFKTALQALIDAGKQPGVTGVKFADNLGYSGFTDADDVTRFLTQAGRALRAALPGKQLAIGVVVPELGCGSSKECIQAMRAKAPLATKDNVGRYLKTRAVDRVEMSTGLFGRTYSQHQVSDPKTGKPTAITPQLAARAQWMSVRALEWDTLVHIRGREYGLAHAGDTLPWTKAQAGAQIDARLGAAISLGVPSITLWGHKSTDQGQTYRLLDAGCQDATLTSNAMWNALISQDLRGRLAVVFDPASTECGITADLAALAKGASEIFILI</sequence>
<gene>
    <name evidence="1" type="ORF">C1J01_47905</name>
</gene>
<accession>A0A2W2DWV1</accession>
<keyword evidence="2" id="KW-1185">Reference proteome</keyword>
<reference evidence="1 2" key="1">
    <citation type="submission" date="2018-01" db="EMBL/GenBank/DDBJ databases">
        <title>Draft genome sequence of Nonomuraea sp. KC333.</title>
        <authorList>
            <person name="Sahin N."/>
            <person name="Saygin H."/>
            <person name="Ay H."/>
        </authorList>
    </citation>
    <scope>NUCLEOTIDE SEQUENCE [LARGE SCALE GENOMIC DNA]</scope>
    <source>
        <strain evidence="1 2">KC333</strain>
    </source>
</reference>
<proteinExistence type="predicted"/>
<organism evidence="1 2">
    <name type="scientific">Nonomuraea aridisoli</name>
    <dbReference type="NCBI Taxonomy" id="2070368"/>
    <lineage>
        <taxon>Bacteria</taxon>
        <taxon>Bacillati</taxon>
        <taxon>Actinomycetota</taxon>
        <taxon>Actinomycetes</taxon>
        <taxon>Streptosporangiales</taxon>
        <taxon>Streptosporangiaceae</taxon>
        <taxon>Nonomuraea</taxon>
    </lineage>
</organism>